<gene>
    <name evidence="1" type="ORF">METZ01_LOCUS98102</name>
</gene>
<name>A0A381VZT5_9ZZZZ</name>
<reference evidence="1" key="1">
    <citation type="submission" date="2018-05" db="EMBL/GenBank/DDBJ databases">
        <authorList>
            <person name="Lanie J.A."/>
            <person name="Ng W.-L."/>
            <person name="Kazmierczak K.M."/>
            <person name="Andrzejewski T.M."/>
            <person name="Davidsen T.M."/>
            <person name="Wayne K.J."/>
            <person name="Tettelin H."/>
            <person name="Glass J.I."/>
            <person name="Rusch D."/>
            <person name="Podicherti R."/>
            <person name="Tsui H.-C.T."/>
            <person name="Winkler M.E."/>
        </authorList>
    </citation>
    <scope>NUCLEOTIDE SEQUENCE</scope>
</reference>
<organism evidence="1">
    <name type="scientific">marine metagenome</name>
    <dbReference type="NCBI Taxonomy" id="408172"/>
    <lineage>
        <taxon>unclassified sequences</taxon>
        <taxon>metagenomes</taxon>
        <taxon>ecological metagenomes</taxon>
    </lineage>
</organism>
<sequence>MSKKNALASHSMAASIHAMKYGVLKGKPTKFLGGITLNVNKKTESAKSKYKL</sequence>
<accession>A0A381VZT5</accession>
<dbReference type="AlphaFoldDB" id="A0A381VZT5"/>
<evidence type="ECO:0000313" key="1">
    <source>
        <dbReference type="EMBL" id="SVA45248.1"/>
    </source>
</evidence>
<proteinExistence type="predicted"/>
<dbReference type="EMBL" id="UINC01010145">
    <property type="protein sequence ID" value="SVA45248.1"/>
    <property type="molecule type" value="Genomic_DNA"/>
</dbReference>
<protein>
    <submittedName>
        <fullName evidence="1">Uncharacterized protein</fullName>
    </submittedName>
</protein>